<sequence>MSITSNSNSHHASNLTNGDAAEECSTPSPLTARRKRRTPLERVVANGDDDLGFAERSFSTLRGTSHSDTTSNADDNSGTNGYRNDSLHSQ</sequence>
<dbReference type="EMBL" id="CP144089">
    <property type="protein sequence ID" value="WWD07965.1"/>
    <property type="molecule type" value="Genomic_DNA"/>
</dbReference>
<dbReference type="Proteomes" id="UP001358614">
    <property type="component" value="Chromosome 1"/>
</dbReference>
<feature type="region of interest" description="Disordered" evidence="1">
    <location>
        <begin position="1"/>
        <end position="90"/>
    </location>
</feature>
<dbReference type="RefSeq" id="XP_066085932.1">
    <property type="nucleotide sequence ID" value="XM_066229835.1"/>
</dbReference>
<reference evidence="2 3" key="1">
    <citation type="submission" date="2024-01" db="EMBL/GenBank/DDBJ databases">
        <title>Comparative genomics of Cryptococcus and Kwoniella reveals pathogenesis evolution and contrasting modes of karyotype evolution via chromosome fusion or intercentromeric recombination.</title>
        <authorList>
            <person name="Coelho M.A."/>
            <person name="David-Palma M."/>
            <person name="Shea T."/>
            <person name="Bowers K."/>
            <person name="McGinley-Smith S."/>
            <person name="Mohammad A.W."/>
            <person name="Gnirke A."/>
            <person name="Yurkov A.M."/>
            <person name="Nowrousian M."/>
            <person name="Sun S."/>
            <person name="Cuomo C.A."/>
            <person name="Heitman J."/>
        </authorList>
    </citation>
    <scope>NUCLEOTIDE SEQUENCE [LARGE SCALE GENOMIC DNA]</scope>
    <source>
        <strain evidence="2 3">PYCC6329</strain>
    </source>
</reference>
<protein>
    <submittedName>
        <fullName evidence="2">Uncharacterized protein</fullName>
    </submittedName>
</protein>
<feature type="compositionally biased region" description="Polar residues" evidence="1">
    <location>
        <begin position="57"/>
        <end position="90"/>
    </location>
</feature>
<evidence type="ECO:0000256" key="1">
    <source>
        <dbReference type="SAM" id="MobiDB-lite"/>
    </source>
</evidence>
<evidence type="ECO:0000313" key="2">
    <source>
        <dbReference type="EMBL" id="WWD07965.1"/>
    </source>
</evidence>
<organism evidence="2 3">
    <name type="scientific">Kwoniella europaea PYCC6329</name>
    <dbReference type="NCBI Taxonomy" id="1423913"/>
    <lineage>
        <taxon>Eukaryota</taxon>
        <taxon>Fungi</taxon>
        <taxon>Dikarya</taxon>
        <taxon>Basidiomycota</taxon>
        <taxon>Agaricomycotina</taxon>
        <taxon>Tremellomycetes</taxon>
        <taxon>Tremellales</taxon>
        <taxon>Cryptococcaceae</taxon>
        <taxon>Kwoniella</taxon>
    </lineage>
</organism>
<gene>
    <name evidence="2" type="ORF">V865_006075</name>
</gene>
<accession>A0AAX4KQW5</accession>
<keyword evidence="3" id="KW-1185">Reference proteome</keyword>
<name>A0AAX4KQW5_9TREE</name>
<dbReference type="GeneID" id="91104876"/>
<proteinExistence type="predicted"/>
<feature type="compositionally biased region" description="Polar residues" evidence="1">
    <location>
        <begin position="1"/>
        <end position="17"/>
    </location>
</feature>
<dbReference type="AlphaFoldDB" id="A0AAX4KQW5"/>
<dbReference type="KEGG" id="ker:91104876"/>
<evidence type="ECO:0000313" key="3">
    <source>
        <dbReference type="Proteomes" id="UP001358614"/>
    </source>
</evidence>